<reference evidence="3" key="1">
    <citation type="submission" date="2018-07" db="EMBL/GenBank/DDBJ databases">
        <title>Streptacidiphilus bronchialis DSM 106435 chromosome.</title>
        <authorList>
            <person name="Batra D."/>
            <person name="Gulvik C.A."/>
        </authorList>
    </citation>
    <scope>NUCLEOTIDE SEQUENCE [LARGE SCALE GENOMIC DNA]</scope>
    <source>
        <strain evidence="3">DSM 106435</strain>
    </source>
</reference>
<dbReference type="GO" id="GO:0008999">
    <property type="term" value="F:protein-N-terminal-alanine acetyltransferase activity"/>
    <property type="evidence" value="ECO:0007669"/>
    <property type="project" value="TreeGrafter"/>
</dbReference>
<dbReference type="AlphaFoldDB" id="A0A345SVN6"/>
<accession>A0A345SVN6</accession>
<dbReference type="PANTHER" id="PTHR43441">
    <property type="entry name" value="RIBOSOMAL-PROTEIN-SERINE ACETYLTRANSFERASE"/>
    <property type="match status" value="1"/>
</dbReference>
<dbReference type="GO" id="GO:0005737">
    <property type="term" value="C:cytoplasm"/>
    <property type="evidence" value="ECO:0007669"/>
    <property type="project" value="TreeGrafter"/>
</dbReference>
<dbReference type="GO" id="GO:1990189">
    <property type="term" value="F:protein N-terminal-serine acetyltransferase activity"/>
    <property type="evidence" value="ECO:0007669"/>
    <property type="project" value="TreeGrafter"/>
</dbReference>
<organism evidence="2 3">
    <name type="scientific">Peterkaempfera bronchialis</name>
    <dbReference type="NCBI Taxonomy" id="2126346"/>
    <lineage>
        <taxon>Bacteria</taxon>
        <taxon>Bacillati</taxon>
        <taxon>Actinomycetota</taxon>
        <taxon>Actinomycetes</taxon>
        <taxon>Kitasatosporales</taxon>
        <taxon>Streptomycetaceae</taxon>
        <taxon>Peterkaempfera</taxon>
    </lineage>
</organism>
<feature type="domain" description="N-acetyltransferase" evidence="1">
    <location>
        <begin position="23"/>
        <end position="175"/>
    </location>
</feature>
<dbReference type="Proteomes" id="UP000249340">
    <property type="component" value="Chromosome"/>
</dbReference>
<dbReference type="Pfam" id="PF13302">
    <property type="entry name" value="Acetyltransf_3"/>
    <property type="match status" value="1"/>
</dbReference>
<proteinExistence type="predicted"/>
<dbReference type="KEGG" id="stri:C7M71_010445"/>
<dbReference type="RefSeq" id="WP_111493679.1">
    <property type="nucleotide sequence ID" value="NZ_CP031264.1"/>
</dbReference>
<keyword evidence="3" id="KW-1185">Reference proteome</keyword>
<dbReference type="OrthoDB" id="9795188at2"/>
<name>A0A345SVN6_9ACTN</name>
<dbReference type="EMBL" id="CP031264">
    <property type="protein sequence ID" value="AXI77791.1"/>
    <property type="molecule type" value="Genomic_DNA"/>
</dbReference>
<evidence type="ECO:0000313" key="2">
    <source>
        <dbReference type="EMBL" id="AXI77791.1"/>
    </source>
</evidence>
<sequence>MEPVILETPRLVLRPLGAGDTEAVHRACQDEEIQRWTTVPSPYLPVHARDFVEQIAPDGWRDDTLYNWGSFTREGGALVSSVGLSFPARAGVAEIGYWTAREHRGRGYTAEAVAAATRWAFTALGVQRLEWYAEAGNEASRAVVERVGFTFEGTLRSYLLHRGERRDAWVGAMLPTDPVRDPAVG</sequence>
<evidence type="ECO:0000313" key="3">
    <source>
        <dbReference type="Proteomes" id="UP000249340"/>
    </source>
</evidence>
<dbReference type="InterPro" id="IPR000182">
    <property type="entry name" value="GNAT_dom"/>
</dbReference>
<dbReference type="InterPro" id="IPR051908">
    <property type="entry name" value="Ribosomal_N-acetyltransferase"/>
</dbReference>
<gene>
    <name evidence="2" type="ORF">C7M71_010445</name>
</gene>
<dbReference type="PROSITE" id="PS51186">
    <property type="entry name" value="GNAT"/>
    <property type="match status" value="1"/>
</dbReference>
<protein>
    <submittedName>
        <fullName evidence="2">N-acetyltransferase</fullName>
    </submittedName>
</protein>
<dbReference type="Gene3D" id="3.40.630.30">
    <property type="match status" value="1"/>
</dbReference>
<evidence type="ECO:0000259" key="1">
    <source>
        <dbReference type="PROSITE" id="PS51186"/>
    </source>
</evidence>
<dbReference type="InterPro" id="IPR016181">
    <property type="entry name" value="Acyl_CoA_acyltransferase"/>
</dbReference>
<dbReference type="PANTHER" id="PTHR43441:SF10">
    <property type="entry name" value="ACETYLTRANSFERASE"/>
    <property type="match status" value="1"/>
</dbReference>
<dbReference type="SUPFAM" id="SSF55729">
    <property type="entry name" value="Acyl-CoA N-acyltransferases (Nat)"/>
    <property type="match status" value="1"/>
</dbReference>
<keyword evidence="2" id="KW-0808">Transferase</keyword>